<dbReference type="SUPFAM" id="SSF55729">
    <property type="entry name" value="Acyl-CoA N-acyltransferases (Nat)"/>
    <property type="match status" value="1"/>
</dbReference>
<keyword evidence="5" id="KW-1185">Reference proteome</keyword>
<dbReference type="AlphaFoldDB" id="A0AAE3K9H3"/>
<keyword evidence="2" id="KW-0012">Acyltransferase</keyword>
<name>A0AAE3K9H3_9EURY</name>
<dbReference type="PANTHER" id="PTHR43626">
    <property type="entry name" value="ACYL-COA N-ACYLTRANSFERASE"/>
    <property type="match status" value="1"/>
</dbReference>
<dbReference type="PROSITE" id="PS51186">
    <property type="entry name" value="GNAT"/>
    <property type="match status" value="1"/>
</dbReference>
<accession>A0AAE3K9H3</accession>
<feature type="domain" description="N-acetyltransferase" evidence="3">
    <location>
        <begin position="6"/>
        <end position="134"/>
    </location>
</feature>
<evidence type="ECO:0000313" key="4">
    <source>
        <dbReference type="EMBL" id="MCL9817600.1"/>
    </source>
</evidence>
<protein>
    <submittedName>
        <fullName evidence="4">GNAT family N-acetyltransferase</fullName>
    </submittedName>
</protein>
<organism evidence="4 5">
    <name type="scientific">Natronocalculus amylovorans</name>
    <dbReference type="NCBI Taxonomy" id="2917812"/>
    <lineage>
        <taxon>Archaea</taxon>
        <taxon>Methanobacteriati</taxon>
        <taxon>Methanobacteriota</taxon>
        <taxon>Stenosarchaea group</taxon>
        <taxon>Halobacteria</taxon>
        <taxon>Halobacteriales</taxon>
        <taxon>Haloferacaceae</taxon>
        <taxon>Natronocalculus</taxon>
    </lineage>
</organism>
<comment type="caution">
    <text evidence="4">The sequence shown here is derived from an EMBL/GenBank/DDBJ whole genome shotgun (WGS) entry which is preliminary data.</text>
</comment>
<dbReference type="EMBL" id="JAKRVX010000004">
    <property type="protein sequence ID" value="MCL9817600.1"/>
    <property type="molecule type" value="Genomic_DNA"/>
</dbReference>
<dbReference type="Pfam" id="PF13508">
    <property type="entry name" value="Acetyltransf_7"/>
    <property type="match status" value="1"/>
</dbReference>
<dbReference type="RefSeq" id="WP_174653369.1">
    <property type="nucleotide sequence ID" value="NZ_JAKRVX010000004.1"/>
</dbReference>
<sequence length="134" mass="14812">MDEYTFTTEPPAPADFIRLREKANMAPRSLAAVEKGLPNTIFAVTVYHDGRAIGMGRIVGDDGAVYLISDMAVEPDHQGNGVGTRIMERLMAYLDMNAVGSAYITLIADVDGFYERFGFEPVRPESKGMYKRIT</sequence>
<gene>
    <name evidence="4" type="ORF">AArcSt2_11650</name>
</gene>
<dbReference type="GO" id="GO:0005737">
    <property type="term" value="C:cytoplasm"/>
    <property type="evidence" value="ECO:0007669"/>
    <property type="project" value="TreeGrafter"/>
</dbReference>
<dbReference type="GO" id="GO:0008080">
    <property type="term" value="F:N-acetyltransferase activity"/>
    <property type="evidence" value="ECO:0007669"/>
    <property type="project" value="InterPro"/>
</dbReference>
<dbReference type="Gene3D" id="3.40.630.30">
    <property type="match status" value="1"/>
</dbReference>
<evidence type="ECO:0000256" key="2">
    <source>
        <dbReference type="ARBA" id="ARBA00023315"/>
    </source>
</evidence>
<dbReference type="Proteomes" id="UP001203207">
    <property type="component" value="Unassembled WGS sequence"/>
</dbReference>
<evidence type="ECO:0000259" key="3">
    <source>
        <dbReference type="PROSITE" id="PS51186"/>
    </source>
</evidence>
<dbReference type="InterPro" id="IPR000182">
    <property type="entry name" value="GNAT_dom"/>
</dbReference>
<dbReference type="CDD" id="cd04301">
    <property type="entry name" value="NAT_SF"/>
    <property type="match status" value="1"/>
</dbReference>
<dbReference type="PANTHER" id="PTHR43626:SF4">
    <property type="entry name" value="GCN5-RELATED N-ACETYLTRANSFERASE 2, CHLOROPLASTIC"/>
    <property type="match status" value="1"/>
</dbReference>
<proteinExistence type="predicted"/>
<evidence type="ECO:0000313" key="5">
    <source>
        <dbReference type="Proteomes" id="UP001203207"/>
    </source>
</evidence>
<evidence type="ECO:0000256" key="1">
    <source>
        <dbReference type="ARBA" id="ARBA00022679"/>
    </source>
</evidence>
<reference evidence="4" key="1">
    <citation type="journal article" date="2022" name="Syst. Appl. Microbiol.">
        <title>Natronocalculus amylovorans gen. nov., sp. nov., and Natranaeroarchaeum aerophilus sp. nov., dominant culturable amylolytic natronoarchaea from hypersaline soda lakes in southwestern Siberia.</title>
        <authorList>
            <person name="Sorokin D.Y."/>
            <person name="Elcheninov A.G."/>
            <person name="Khizhniak T.V."/>
            <person name="Koenen M."/>
            <person name="Bale N.J."/>
            <person name="Damste J.S.S."/>
            <person name="Kublanov I.V."/>
        </authorList>
    </citation>
    <scope>NUCLEOTIDE SEQUENCE</scope>
    <source>
        <strain evidence="4">AArc-St2</strain>
    </source>
</reference>
<reference evidence="4" key="2">
    <citation type="submission" date="2022-02" db="EMBL/GenBank/DDBJ databases">
        <authorList>
            <person name="Elcheninov A.G."/>
            <person name="Sorokin D.Y."/>
            <person name="Kublanov I.V."/>
        </authorList>
    </citation>
    <scope>NUCLEOTIDE SEQUENCE</scope>
    <source>
        <strain evidence="4">AArc-St2</strain>
    </source>
</reference>
<dbReference type="InterPro" id="IPR045039">
    <property type="entry name" value="NSI-like"/>
</dbReference>
<keyword evidence="1" id="KW-0808">Transferase</keyword>
<dbReference type="InterPro" id="IPR016181">
    <property type="entry name" value="Acyl_CoA_acyltransferase"/>
</dbReference>